<keyword evidence="2" id="KW-1185">Reference proteome</keyword>
<dbReference type="InterPro" id="IPR052767">
    <property type="entry name" value="Bact_com_dev_regulator"/>
</dbReference>
<evidence type="ECO:0000313" key="2">
    <source>
        <dbReference type="Proteomes" id="UP000003597"/>
    </source>
</evidence>
<dbReference type="PIRSF" id="PIRSF021287">
    <property type="entry name" value="Biofilm_formation_YmcA"/>
    <property type="match status" value="1"/>
</dbReference>
<dbReference type="InterPro" id="IPR016783">
    <property type="entry name" value="Biofilm_formation_YmcA"/>
</dbReference>
<sequence length="135" mass="15448">MKTTHFPLIKNGDVIVTVSKEEIMKKATELRDALQQTEEVSFYRLAEERINANSKVAAKVSKIKLLQKEAVNLEHYQKLEAMKQTESQIDNVRADIDSLPIVTEFRRAQEDANDLLQSITTEITTKVTTELEKEN</sequence>
<dbReference type="Pfam" id="PF06133">
    <property type="entry name" value="Com_YlbF"/>
    <property type="match status" value="1"/>
</dbReference>
<comment type="caution">
    <text evidence="1">The sequence shown here is derived from an EMBL/GenBank/DDBJ whole genome shotgun (WGS) entry which is preliminary data.</text>
</comment>
<evidence type="ECO:0008006" key="3">
    <source>
        <dbReference type="Google" id="ProtNLM"/>
    </source>
</evidence>
<dbReference type="PANTHER" id="PTHR38448:SF1">
    <property type="entry name" value="YLBF FAMILY REGULATOR"/>
    <property type="match status" value="1"/>
</dbReference>
<dbReference type="Gene3D" id="1.20.1500.10">
    <property type="entry name" value="YheA/YmcA-like"/>
    <property type="match status" value="1"/>
</dbReference>
<proteinExistence type="predicted"/>
<dbReference type="SUPFAM" id="SSF158622">
    <property type="entry name" value="YheA/YmcA-like"/>
    <property type="match status" value="1"/>
</dbReference>
<dbReference type="PANTHER" id="PTHR38448">
    <property type="entry name" value="REGULATORY PROTEIN YLBF-RELATED"/>
    <property type="match status" value="1"/>
</dbReference>
<dbReference type="AlphaFoldDB" id="A0AB72Z8X8"/>
<dbReference type="InterPro" id="IPR023378">
    <property type="entry name" value="YheA/YmcA-like_dom_sf"/>
</dbReference>
<reference evidence="1 2" key="1">
    <citation type="submission" date="2011-08" db="EMBL/GenBank/DDBJ databases">
        <authorList>
            <person name="Weinstock G."/>
            <person name="Sodergren E."/>
            <person name="Clifton S."/>
            <person name="Fulton L."/>
            <person name="Fulton B."/>
            <person name="Courtney L."/>
            <person name="Fronick C."/>
            <person name="Harrison M."/>
            <person name="Strong C."/>
            <person name="Farmer C."/>
            <person name="Delahaunty K."/>
            <person name="Markovic C."/>
            <person name="Hall O."/>
            <person name="Minx P."/>
            <person name="Tomlinson C."/>
            <person name="Mitreva M."/>
            <person name="Hou S."/>
            <person name="Chen J."/>
            <person name="Wollam A."/>
            <person name="Pepin K.H."/>
            <person name="Johnson M."/>
            <person name="Bhonagiri V."/>
            <person name="Zhang X."/>
            <person name="Suruliraj S."/>
            <person name="Warren W."/>
            <person name="Chinwalla A."/>
            <person name="Mardis E.R."/>
            <person name="Wilson R.K."/>
        </authorList>
    </citation>
    <scope>NUCLEOTIDE SEQUENCE [LARGE SCALE GENOMIC DNA]</scope>
    <source>
        <strain evidence="1 2">ATCC 33091</strain>
    </source>
</reference>
<evidence type="ECO:0000313" key="1">
    <source>
        <dbReference type="EMBL" id="EHN61321.1"/>
    </source>
</evidence>
<name>A0AB72Z8X8_LISIO</name>
<gene>
    <name evidence="1" type="ORF">HMPREF0557_02062</name>
</gene>
<dbReference type="InterPro" id="IPR010368">
    <property type="entry name" value="Com_YlbF"/>
</dbReference>
<accession>A0AB72Z8X8</accession>
<organism evidence="1 2">
    <name type="scientific">Listeria innocua ATCC 33091</name>
    <dbReference type="NCBI Taxonomy" id="1002366"/>
    <lineage>
        <taxon>Bacteria</taxon>
        <taxon>Bacillati</taxon>
        <taxon>Bacillota</taxon>
        <taxon>Bacilli</taxon>
        <taxon>Bacillales</taxon>
        <taxon>Listeriaceae</taxon>
        <taxon>Listeria</taxon>
    </lineage>
</organism>
<dbReference type="EMBL" id="AGCN01000032">
    <property type="protein sequence ID" value="EHN61321.1"/>
    <property type="molecule type" value="Genomic_DNA"/>
</dbReference>
<protein>
    <recommendedName>
        <fullName evidence="3">YmcA protein</fullName>
    </recommendedName>
</protein>
<dbReference type="Proteomes" id="UP000003597">
    <property type="component" value="Unassembled WGS sequence"/>
</dbReference>